<dbReference type="EMBL" id="GEEE01015958">
    <property type="protein sequence ID" value="JAP47267.1"/>
    <property type="molecule type" value="Transcribed_RNA"/>
</dbReference>
<dbReference type="EMBL" id="GEEE01010709">
    <property type="protein sequence ID" value="JAP52516.1"/>
    <property type="molecule type" value="Transcribed_RNA"/>
</dbReference>
<protein>
    <submittedName>
        <fullName evidence="1">Craniofacial development protein 2</fullName>
    </submittedName>
</protein>
<dbReference type="AlphaFoldDB" id="A0A0X3PBF9"/>
<proteinExistence type="predicted"/>
<feature type="non-terminal residue" evidence="1">
    <location>
        <position position="1"/>
    </location>
</feature>
<evidence type="ECO:0000313" key="1">
    <source>
        <dbReference type="EMBL" id="JAP47267.1"/>
    </source>
</evidence>
<reference evidence="1" key="1">
    <citation type="submission" date="2016-01" db="EMBL/GenBank/DDBJ databases">
        <title>Reference transcriptome for the parasite Schistocephalus solidus: insights into the molecular evolution of parasitism.</title>
        <authorList>
            <person name="Hebert F.O."/>
            <person name="Grambauer S."/>
            <person name="Barber I."/>
            <person name="Landry C.R."/>
            <person name="Aubin-Horth N."/>
        </authorList>
    </citation>
    <scope>NUCLEOTIDE SEQUENCE</scope>
</reference>
<dbReference type="EMBL" id="GEEE01017267">
    <property type="protein sequence ID" value="JAP45958.1"/>
    <property type="molecule type" value="Transcribed_RNA"/>
</dbReference>
<name>A0A0X3PBF9_SCHSO</name>
<gene>
    <name evidence="1" type="primary">CFDP2</name>
    <name evidence="1" type="ORF">TR145984</name>
</gene>
<sequence length="128" mass="14449">SDATKNKFYEDLHALLATVSKVHKLIVLDDFNTGVRADHAAWQGVLGPHGPGSCSVNGVQRTCAEHRLVLTHTFFRIPTRVMAMRMHPRSRCRQLLDYVLVRMRDRQVLLVTKAAVQICPVVNSFTLK</sequence>
<accession>A0A0X3PBF9</accession>
<organism evidence="1">
    <name type="scientific">Schistocephalus solidus</name>
    <name type="common">Tapeworm</name>
    <dbReference type="NCBI Taxonomy" id="70667"/>
    <lineage>
        <taxon>Eukaryota</taxon>
        <taxon>Metazoa</taxon>
        <taxon>Spiralia</taxon>
        <taxon>Lophotrochozoa</taxon>
        <taxon>Platyhelminthes</taxon>
        <taxon>Cestoda</taxon>
        <taxon>Eucestoda</taxon>
        <taxon>Diphyllobothriidea</taxon>
        <taxon>Diphyllobothriidae</taxon>
        <taxon>Schistocephalus</taxon>
    </lineage>
</organism>